<protein>
    <submittedName>
        <fullName evidence="1">Uncharacterized protein</fullName>
    </submittedName>
</protein>
<name>A0A1J4RU67_9BACT</name>
<dbReference type="SUPFAM" id="SSF48295">
    <property type="entry name" value="TrpR-like"/>
    <property type="match status" value="1"/>
</dbReference>
<proteinExistence type="predicted"/>
<dbReference type="Gene3D" id="1.10.8.60">
    <property type="match status" value="1"/>
</dbReference>
<dbReference type="PANTHER" id="PTHR30050:SF2">
    <property type="entry name" value="CHROMOSOMAL REPLICATION INITIATOR PROTEIN DNAA"/>
    <property type="match status" value="1"/>
</dbReference>
<organism evidence="1 2">
    <name type="scientific">Candidatus Berkelbacteria bacterium CG1_02_42_45</name>
    <dbReference type="NCBI Taxonomy" id="1805036"/>
    <lineage>
        <taxon>Bacteria</taxon>
        <taxon>Candidatus Berkelbacteria</taxon>
    </lineage>
</organism>
<gene>
    <name evidence="1" type="ORF">AUJ40_01170</name>
</gene>
<sequence length="99" mass="11187">MGVLAELRCPDVEMRIAILEMKAAAEQADIPRDVLEFLATRIESNIRVLEGALFKICAYFGGRDHSTILYGYNKVAELVAEDQEVLWLMNDMKTALRDP</sequence>
<dbReference type="Proteomes" id="UP000182753">
    <property type="component" value="Unassembled WGS sequence"/>
</dbReference>
<comment type="caution">
    <text evidence="1">The sequence shown here is derived from an EMBL/GenBank/DDBJ whole genome shotgun (WGS) entry which is preliminary data.</text>
</comment>
<evidence type="ECO:0000313" key="2">
    <source>
        <dbReference type="Proteomes" id="UP000182753"/>
    </source>
</evidence>
<dbReference type="EMBL" id="MNUJ01000023">
    <property type="protein sequence ID" value="OIN89852.1"/>
    <property type="molecule type" value="Genomic_DNA"/>
</dbReference>
<reference evidence="1 2" key="1">
    <citation type="journal article" date="2016" name="Environ. Microbiol.">
        <title>Genomic resolution of a cold subsurface aquifer community provides metabolic insights for novel microbes adapted to high CO concentrations.</title>
        <authorList>
            <person name="Probst A.J."/>
            <person name="Castelle C.J."/>
            <person name="Singh A."/>
            <person name="Brown C.T."/>
            <person name="Anantharaman K."/>
            <person name="Sharon I."/>
            <person name="Hug L.A."/>
            <person name="Burstein D."/>
            <person name="Emerson J.B."/>
            <person name="Thomas B.C."/>
            <person name="Banfield J.F."/>
        </authorList>
    </citation>
    <scope>NUCLEOTIDE SEQUENCE [LARGE SCALE GENOMIC DNA]</scope>
    <source>
        <strain evidence="1">CG1_02_42_45</strain>
    </source>
</reference>
<dbReference type="AlphaFoldDB" id="A0A1J4RU67"/>
<dbReference type="GO" id="GO:0003688">
    <property type="term" value="F:DNA replication origin binding"/>
    <property type="evidence" value="ECO:0007669"/>
    <property type="project" value="TreeGrafter"/>
</dbReference>
<dbReference type="GO" id="GO:0006270">
    <property type="term" value="P:DNA replication initiation"/>
    <property type="evidence" value="ECO:0007669"/>
    <property type="project" value="TreeGrafter"/>
</dbReference>
<accession>A0A1J4RU67</accession>
<dbReference type="PANTHER" id="PTHR30050">
    <property type="entry name" value="CHROMOSOMAL REPLICATION INITIATOR PROTEIN DNAA"/>
    <property type="match status" value="1"/>
</dbReference>
<dbReference type="InterPro" id="IPR010921">
    <property type="entry name" value="Trp_repressor/repl_initiator"/>
</dbReference>
<dbReference type="GO" id="GO:0005886">
    <property type="term" value="C:plasma membrane"/>
    <property type="evidence" value="ECO:0007669"/>
    <property type="project" value="TreeGrafter"/>
</dbReference>
<evidence type="ECO:0000313" key="1">
    <source>
        <dbReference type="EMBL" id="OIN89852.1"/>
    </source>
</evidence>